<dbReference type="InterPro" id="IPR036390">
    <property type="entry name" value="WH_DNA-bd_sf"/>
</dbReference>
<sequence>MAATSNPEIALTTTPPPMIIPATGSNSGVSVSSPNQSRRVGVKVAVSSPWTQIVRGESEPVASVPLLSSSTVMAQPQQSAAVIEKQAAATEEEEGAEYGSGNAGKRPAWNKPSNGAGTGAAAVEAGPVMGAHLWPALSETTTRGGSSTKSSSDSLKGLADGSSTPPPVVSQVFNNHICQHSLMCFRVQQSTGTANSVSQKQVSNNGNPNSTTTPNHTAAPTRPRVTRRNAAGTSSNGGLPQPPSPQGPVVEMPHNPVPHSQKSGFVSQSHSGNNDHSQHRTSYKNRNGGTHHPRGDGSHHHNYGGKRDQDRGNQDWHSHRNFNGRDAPMQQQRVVQRFMRHPPPPPPPGSTPFIPPGPLRPFVNHIGFPDYGAALYYVAPPIPDPLRGVPFIGQSPPHAVYFHAPDPQLHSRIVNQIDYYFSNENLIKDTYLRQNMDEQGWVPIKLIAGFNKVSLLTDNIQLILEALRSSTVVEVQGDKIRRRNDWMRWLMPHINALAGAISRSSSGDLNNNQLQRSSNVGTGQVSVQGGSDLSAKITN</sequence>
<feature type="region of interest" description="Disordered" evidence="3">
    <location>
        <begin position="139"/>
        <end position="167"/>
    </location>
</feature>
<comment type="caution">
    <text evidence="5">The sequence shown here is derived from an EMBL/GenBank/DDBJ whole genome shotgun (WGS) entry which is preliminary data.</text>
</comment>
<evidence type="ECO:0000313" key="5">
    <source>
        <dbReference type="EMBL" id="TXG59846.1"/>
    </source>
</evidence>
<feature type="compositionally biased region" description="Low complexity" evidence="3">
    <location>
        <begin position="517"/>
        <end position="531"/>
    </location>
</feature>
<feature type="compositionally biased region" description="Basic and acidic residues" evidence="3">
    <location>
        <begin position="293"/>
        <end position="318"/>
    </location>
</feature>
<dbReference type="Gene3D" id="1.10.10.10">
    <property type="entry name" value="Winged helix-like DNA-binding domain superfamily/Winged helix DNA-binding domain"/>
    <property type="match status" value="1"/>
</dbReference>
<feature type="region of interest" description="Disordered" evidence="3">
    <location>
        <begin position="83"/>
        <end position="121"/>
    </location>
</feature>
<protein>
    <recommendedName>
        <fullName evidence="4">HTH La-type RNA-binding domain-containing protein</fullName>
    </recommendedName>
</protein>
<evidence type="ECO:0000256" key="2">
    <source>
        <dbReference type="PROSITE-ProRule" id="PRU00332"/>
    </source>
</evidence>
<dbReference type="PROSITE" id="PS50961">
    <property type="entry name" value="HTH_LA"/>
    <property type="match status" value="1"/>
</dbReference>
<feature type="compositionally biased region" description="Polar residues" evidence="3">
    <location>
        <begin position="258"/>
        <end position="275"/>
    </location>
</feature>
<feature type="domain" description="HTH La-type RNA-binding" evidence="4">
    <location>
        <begin position="403"/>
        <end position="492"/>
    </location>
</feature>
<feature type="compositionally biased region" description="Low complexity" evidence="3">
    <location>
        <begin position="139"/>
        <end position="158"/>
    </location>
</feature>
<dbReference type="SMART" id="SM00715">
    <property type="entry name" value="LA"/>
    <property type="match status" value="1"/>
</dbReference>
<feature type="region of interest" description="Disordered" evidence="3">
    <location>
        <begin position="1"/>
        <end position="40"/>
    </location>
</feature>
<dbReference type="OrthoDB" id="340227at2759"/>
<evidence type="ECO:0000313" key="6">
    <source>
        <dbReference type="Proteomes" id="UP000323000"/>
    </source>
</evidence>
<dbReference type="Proteomes" id="UP000323000">
    <property type="component" value="Chromosome 6"/>
</dbReference>
<evidence type="ECO:0000256" key="3">
    <source>
        <dbReference type="SAM" id="MobiDB-lite"/>
    </source>
</evidence>
<dbReference type="PANTHER" id="PTHR22792:SF132">
    <property type="entry name" value="LA-RELATED PROTEIN 1"/>
    <property type="match status" value="1"/>
</dbReference>
<proteinExistence type="predicted"/>
<feature type="region of interest" description="Disordered" evidence="3">
    <location>
        <begin position="508"/>
        <end position="539"/>
    </location>
</feature>
<dbReference type="InterPro" id="IPR045180">
    <property type="entry name" value="La_dom_prot"/>
</dbReference>
<gene>
    <name evidence="5" type="ORF">EZV62_014419</name>
</gene>
<dbReference type="PANTHER" id="PTHR22792">
    <property type="entry name" value="LUPUS LA PROTEIN-RELATED"/>
    <property type="match status" value="1"/>
</dbReference>
<dbReference type="GO" id="GO:0005737">
    <property type="term" value="C:cytoplasm"/>
    <property type="evidence" value="ECO:0007669"/>
    <property type="project" value="UniProtKB-ARBA"/>
</dbReference>
<dbReference type="InterPro" id="IPR036388">
    <property type="entry name" value="WH-like_DNA-bd_sf"/>
</dbReference>
<evidence type="ECO:0000259" key="4">
    <source>
        <dbReference type="PROSITE" id="PS50961"/>
    </source>
</evidence>
<accession>A0A5C7HU74</accession>
<keyword evidence="6" id="KW-1185">Reference proteome</keyword>
<dbReference type="CDD" id="cd07323">
    <property type="entry name" value="LAM"/>
    <property type="match status" value="1"/>
</dbReference>
<evidence type="ECO:0000256" key="1">
    <source>
        <dbReference type="ARBA" id="ARBA00022884"/>
    </source>
</evidence>
<dbReference type="AlphaFoldDB" id="A0A5C7HU74"/>
<dbReference type="GO" id="GO:0003723">
    <property type="term" value="F:RNA binding"/>
    <property type="evidence" value="ECO:0007669"/>
    <property type="project" value="UniProtKB-UniRule"/>
</dbReference>
<dbReference type="InterPro" id="IPR006630">
    <property type="entry name" value="La_HTH"/>
</dbReference>
<dbReference type="FunFam" id="1.10.10.10:FF:000131">
    <property type="entry name" value="la-related protein 1B isoform X2"/>
    <property type="match status" value="1"/>
</dbReference>
<dbReference type="EMBL" id="VAHF01000006">
    <property type="protein sequence ID" value="TXG59846.1"/>
    <property type="molecule type" value="Genomic_DNA"/>
</dbReference>
<name>A0A5C7HU74_9ROSI</name>
<keyword evidence="1 2" id="KW-0694">RNA-binding</keyword>
<feature type="compositionally biased region" description="Low complexity" evidence="3">
    <location>
        <begin position="203"/>
        <end position="239"/>
    </location>
</feature>
<feature type="region of interest" description="Disordered" evidence="3">
    <location>
        <begin position="195"/>
        <end position="328"/>
    </location>
</feature>
<dbReference type="SUPFAM" id="SSF46785">
    <property type="entry name" value="Winged helix' DNA-binding domain"/>
    <property type="match status" value="1"/>
</dbReference>
<reference evidence="6" key="1">
    <citation type="journal article" date="2019" name="Gigascience">
        <title>De novo genome assembly of the endangered Acer yangbiense, a plant species with extremely small populations endemic to Yunnan Province, China.</title>
        <authorList>
            <person name="Yang J."/>
            <person name="Wariss H.M."/>
            <person name="Tao L."/>
            <person name="Zhang R."/>
            <person name="Yun Q."/>
            <person name="Hollingsworth P."/>
            <person name="Dao Z."/>
            <person name="Luo G."/>
            <person name="Guo H."/>
            <person name="Ma Y."/>
            <person name="Sun W."/>
        </authorList>
    </citation>
    <scope>NUCLEOTIDE SEQUENCE [LARGE SCALE GENOMIC DNA]</scope>
    <source>
        <strain evidence="6">cv. Malutang</strain>
    </source>
</reference>
<feature type="compositionally biased region" description="Low complexity" evidence="3">
    <location>
        <begin position="20"/>
        <end position="37"/>
    </location>
</feature>
<dbReference type="Pfam" id="PF05383">
    <property type="entry name" value="La"/>
    <property type="match status" value="1"/>
</dbReference>
<organism evidence="5 6">
    <name type="scientific">Acer yangbiense</name>
    <dbReference type="NCBI Taxonomy" id="1000413"/>
    <lineage>
        <taxon>Eukaryota</taxon>
        <taxon>Viridiplantae</taxon>
        <taxon>Streptophyta</taxon>
        <taxon>Embryophyta</taxon>
        <taxon>Tracheophyta</taxon>
        <taxon>Spermatophyta</taxon>
        <taxon>Magnoliopsida</taxon>
        <taxon>eudicotyledons</taxon>
        <taxon>Gunneridae</taxon>
        <taxon>Pentapetalae</taxon>
        <taxon>rosids</taxon>
        <taxon>malvids</taxon>
        <taxon>Sapindales</taxon>
        <taxon>Sapindaceae</taxon>
        <taxon>Hippocastanoideae</taxon>
        <taxon>Acereae</taxon>
        <taxon>Acer</taxon>
    </lineage>
</organism>